<dbReference type="PANTHER" id="PTHR43037:SF5">
    <property type="entry name" value="FERULOYL ESTERASE"/>
    <property type="match status" value="1"/>
</dbReference>
<evidence type="ECO:0000313" key="3">
    <source>
        <dbReference type="EMBL" id="PCH61863.1"/>
    </source>
</evidence>
<evidence type="ECO:0000313" key="4">
    <source>
        <dbReference type="Proteomes" id="UP000218172"/>
    </source>
</evidence>
<dbReference type="SUPFAM" id="SSF53474">
    <property type="entry name" value="alpha/beta-Hydrolases"/>
    <property type="match status" value="1"/>
</dbReference>
<reference evidence="4" key="1">
    <citation type="submission" date="2017-08" db="EMBL/GenBank/DDBJ databases">
        <title>A dynamic microbial community with high functional redundancy inhabits the cold, oxic subseafloor aquifer.</title>
        <authorList>
            <person name="Tully B.J."/>
            <person name="Wheat C.G."/>
            <person name="Glazer B.T."/>
            <person name="Huber J.A."/>
        </authorList>
    </citation>
    <scope>NUCLEOTIDE SEQUENCE [LARGE SCALE GENOMIC DNA]</scope>
</reference>
<protein>
    <recommendedName>
        <fullName evidence="5">Phospholipase/carboxylesterase/thioesterase domain-containing protein</fullName>
    </recommendedName>
</protein>
<dbReference type="AlphaFoldDB" id="A0A2A4MPM5"/>
<dbReference type="InterPro" id="IPR029058">
    <property type="entry name" value="AB_hydrolase_fold"/>
</dbReference>
<dbReference type="Proteomes" id="UP000218172">
    <property type="component" value="Unassembled WGS sequence"/>
</dbReference>
<keyword evidence="2" id="KW-0378">Hydrolase</keyword>
<dbReference type="Gene3D" id="3.40.50.1820">
    <property type="entry name" value="alpha/beta hydrolase"/>
    <property type="match status" value="1"/>
</dbReference>
<comment type="caution">
    <text evidence="3">The sequence shown here is derived from an EMBL/GenBank/DDBJ whole genome shotgun (WGS) entry which is preliminary data.</text>
</comment>
<evidence type="ECO:0000256" key="1">
    <source>
        <dbReference type="ARBA" id="ARBA00022729"/>
    </source>
</evidence>
<proteinExistence type="predicted"/>
<name>A0A2A4MPM5_9GAMM</name>
<dbReference type="InterPro" id="IPR000801">
    <property type="entry name" value="Esterase-like"/>
</dbReference>
<keyword evidence="1" id="KW-0732">Signal</keyword>
<accession>A0A2A4MPM5</accession>
<dbReference type="EMBL" id="NVQR01000054">
    <property type="protein sequence ID" value="PCH61863.1"/>
    <property type="molecule type" value="Genomic_DNA"/>
</dbReference>
<gene>
    <name evidence="3" type="ORF">COC19_03995</name>
</gene>
<dbReference type="InterPro" id="IPR050955">
    <property type="entry name" value="Plant_Biomass_Hydrol_Est"/>
</dbReference>
<organism evidence="3 4">
    <name type="scientific">SAR86 cluster bacterium</name>
    <dbReference type="NCBI Taxonomy" id="2030880"/>
    <lineage>
        <taxon>Bacteria</taxon>
        <taxon>Pseudomonadati</taxon>
        <taxon>Pseudomonadota</taxon>
        <taxon>Gammaproteobacteria</taxon>
        <taxon>SAR86 cluster</taxon>
    </lineage>
</organism>
<evidence type="ECO:0008006" key="5">
    <source>
        <dbReference type="Google" id="ProtNLM"/>
    </source>
</evidence>
<dbReference type="PANTHER" id="PTHR43037">
    <property type="entry name" value="UNNAMED PRODUCT-RELATED"/>
    <property type="match status" value="1"/>
</dbReference>
<sequence>MLAVILAGCGGIWIQPPRSLANIAALERVEVKSYVFEQAGGLDMEYGLFVPGNYQPDKPSPLVVALHGNGGGLMYMMEYNHLVELAENYGFLVVTPIGFSKTGWFGSEPIKHFTITAENKALDTETISRLSEIDVINVLNEVQRHYNIDESRIYLIGQSMGGGGVWYLGSKYSQIWAALAPLSPVTGEDPVILEAAKHLPVMVVAGDADIEMDIAITRLWVAKMDELGMQYEYLEIEAGTHSASGRENIGRVFEFLNEQHK</sequence>
<evidence type="ECO:0000256" key="2">
    <source>
        <dbReference type="ARBA" id="ARBA00022801"/>
    </source>
</evidence>
<dbReference type="Pfam" id="PF00756">
    <property type="entry name" value="Esterase"/>
    <property type="match status" value="1"/>
</dbReference>
<dbReference type="GO" id="GO:0016787">
    <property type="term" value="F:hydrolase activity"/>
    <property type="evidence" value="ECO:0007669"/>
    <property type="project" value="UniProtKB-KW"/>
</dbReference>